<dbReference type="GO" id="GO:0005509">
    <property type="term" value="F:calcium ion binding"/>
    <property type="evidence" value="ECO:0007669"/>
    <property type="project" value="InterPro"/>
</dbReference>
<feature type="region of interest" description="Disordered" evidence="2">
    <location>
        <begin position="715"/>
        <end position="747"/>
    </location>
</feature>
<feature type="region of interest" description="Disordered" evidence="2">
    <location>
        <begin position="624"/>
        <end position="693"/>
    </location>
</feature>
<dbReference type="Pfam" id="PF16403">
    <property type="entry name" value="Bact_surface_Ig-like"/>
    <property type="match status" value="1"/>
</dbReference>
<dbReference type="STRING" id="435880.SAMN04487988_103205"/>
<gene>
    <name evidence="5" type="ORF">SAMN04487988_103205</name>
</gene>
<dbReference type="AlphaFoldDB" id="A0A1I2RJH6"/>
<dbReference type="InterPro" id="IPR035986">
    <property type="entry name" value="PKD_dom_sf"/>
</dbReference>
<dbReference type="InterPro" id="IPR002126">
    <property type="entry name" value="Cadherin-like_dom"/>
</dbReference>
<evidence type="ECO:0000256" key="2">
    <source>
        <dbReference type="SAM" id="MobiDB-lite"/>
    </source>
</evidence>
<dbReference type="PROSITE" id="PS51257">
    <property type="entry name" value="PROKAR_LIPOPROTEIN"/>
    <property type="match status" value="1"/>
</dbReference>
<name>A0A1I2RJH6_9BACT</name>
<dbReference type="GO" id="GO:0007156">
    <property type="term" value="P:homophilic cell adhesion via plasma membrane adhesion molecules"/>
    <property type="evidence" value="ECO:0007669"/>
    <property type="project" value="InterPro"/>
</dbReference>
<dbReference type="InterPro" id="IPR022409">
    <property type="entry name" value="PKD/Chitinase_dom"/>
</dbReference>
<evidence type="ECO:0000313" key="6">
    <source>
        <dbReference type="Proteomes" id="UP000199642"/>
    </source>
</evidence>
<dbReference type="InterPro" id="IPR000601">
    <property type="entry name" value="PKD_dom"/>
</dbReference>
<dbReference type="Pfam" id="PF02018">
    <property type="entry name" value="CBM_4_9"/>
    <property type="match status" value="2"/>
</dbReference>
<evidence type="ECO:0000313" key="5">
    <source>
        <dbReference type="EMBL" id="SFG38777.1"/>
    </source>
</evidence>
<dbReference type="EMBL" id="FOPC01000003">
    <property type="protein sequence ID" value="SFG38777.1"/>
    <property type="molecule type" value="Genomic_DNA"/>
</dbReference>
<accession>A0A1I2RJH6</accession>
<evidence type="ECO:0000259" key="4">
    <source>
        <dbReference type="PROSITE" id="PS50268"/>
    </source>
</evidence>
<dbReference type="Gene3D" id="2.60.120.260">
    <property type="entry name" value="Galactose-binding domain-like"/>
    <property type="match status" value="4"/>
</dbReference>
<dbReference type="InterPro" id="IPR008979">
    <property type="entry name" value="Galactose-bd-like_sf"/>
</dbReference>
<keyword evidence="1" id="KW-0378">Hydrolase</keyword>
<sequence>MIRNKNITLVLSTILLGAIFILVGCAEDEMIIQPPTAGFTFSIDEETGGIVTFTNISEDAETFQWDFGDGTFSTLSNPRKVYMEDGSYEVSLTATNAGGSTETSQTVTIELIVVITDNDPPVIALEGEANIELEIGDEFTDPGATANDEVDGDLTENIEVTGEVNPLQPGEYVLAYNVADEAGNEAEEVTRTVTVNYDQGILTNGDFEEGDAGWIGNGLEVREEGGNQFSFTNVTTAGNPFDVNVSQVVPIRAGSEYRLSFNAVTDVEDGRTILAGIGLNEDPFTNVTEEFELTTDEQRFSAEFTANFDSDNSRVIFDMGAEVGVVVLDNVSLELISENTTALPITFENGEVQASPFNGAAFEVVTDPTNSDNNVGKLTNSGAEFEGVTFSLATPVDFGGDNKLITMRFNTPTAGTPVLMKFEGGSSDPVEVGVEATDEGWQDLTFDFNAASGSYSQLTLFVDGPGTAAGDFYIDDIIQTTDSSGGESGCEGEPIAATSFPVTFETCESFVNTFFGEGSLTTELAPNPSISDVNSSENSLKVVKAEGTNRWAGLQNAFAENIDPNKTFRLKVYSSKPDAVMRFELNSDPQPTGSGNPPPQFQTIGPANTWVEIEVKFTDVPDTNTGLNQLVIKPDNPDGTDGELTSSTETYYFDDITLIDGGNGDGGDDNGGGDDGGGDDETDSGTDIAINGDFETGDETGWILFQNGGLAELDNTDNNGGSWSGKLATNGPSNPAFKQERIGGGTVNPGDEVRIRFDHKGVIVPPGGIFNVLLFGEGADGASFTHVFNPAPTPEEGWTTFTGSFTIPEDADVSNGLSVLIEAVCGGDAGCSVEANIDNVRIFLNP</sequence>
<dbReference type="SUPFAM" id="SSF49785">
    <property type="entry name" value="Galactose-binding domain-like"/>
    <property type="match status" value="3"/>
</dbReference>
<dbReference type="Gene3D" id="2.60.40.10">
    <property type="entry name" value="Immunoglobulins"/>
    <property type="match status" value="2"/>
</dbReference>
<organism evidence="5 6">
    <name type="scientific">Algoriphagus hitonicola</name>
    <dbReference type="NCBI Taxonomy" id="435880"/>
    <lineage>
        <taxon>Bacteria</taxon>
        <taxon>Pseudomonadati</taxon>
        <taxon>Bacteroidota</taxon>
        <taxon>Cytophagia</taxon>
        <taxon>Cytophagales</taxon>
        <taxon>Cyclobacteriaceae</taxon>
        <taxon>Algoriphagus</taxon>
    </lineage>
</organism>
<dbReference type="RefSeq" id="WP_092789725.1">
    <property type="nucleotide sequence ID" value="NZ_FOPC01000003.1"/>
</dbReference>
<protein>
    <submittedName>
        <fullName evidence="5">Carbohydrate binding domain-containing protein</fullName>
    </submittedName>
</protein>
<dbReference type="GO" id="GO:0016798">
    <property type="term" value="F:hydrolase activity, acting on glycosyl bonds"/>
    <property type="evidence" value="ECO:0007669"/>
    <property type="project" value="InterPro"/>
</dbReference>
<dbReference type="GO" id="GO:0016020">
    <property type="term" value="C:membrane"/>
    <property type="evidence" value="ECO:0007669"/>
    <property type="project" value="InterPro"/>
</dbReference>
<dbReference type="InterPro" id="IPR003305">
    <property type="entry name" value="CenC_carb-bd"/>
</dbReference>
<proteinExistence type="predicted"/>
<dbReference type="Pfam" id="PF18911">
    <property type="entry name" value="PKD_4"/>
    <property type="match status" value="1"/>
</dbReference>
<dbReference type="InterPro" id="IPR013783">
    <property type="entry name" value="Ig-like_fold"/>
</dbReference>
<dbReference type="CDD" id="cd00146">
    <property type="entry name" value="PKD"/>
    <property type="match status" value="1"/>
</dbReference>
<dbReference type="InterPro" id="IPR032179">
    <property type="entry name" value="Cry22Aa_Ig-like"/>
</dbReference>
<keyword evidence="6" id="KW-1185">Reference proteome</keyword>
<evidence type="ECO:0000259" key="3">
    <source>
        <dbReference type="PROSITE" id="PS50093"/>
    </source>
</evidence>
<dbReference type="SUPFAM" id="SSF49299">
    <property type="entry name" value="PKD domain"/>
    <property type="match status" value="1"/>
</dbReference>
<feature type="domain" description="PKD" evidence="3">
    <location>
        <begin position="62"/>
        <end position="116"/>
    </location>
</feature>
<dbReference type="Proteomes" id="UP000199642">
    <property type="component" value="Unassembled WGS sequence"/>
</dbReference>
<dbReference type="PROSITE" id="PS50268">
    <property type="entry name" value="CADHERIN_2"/>
    <property type="match status" value="1"/>
</dbReference>
<feature type="domain" description="Cadherin" evidence="4">
    <location>
        <begin position="41"/>
        <end position="123"/>
    </location>
</feature>
<reference evidence="6" key="1">
    <citation type="submission" date="2016-10" db="EMBL/GenBank/DDBJ databases">
        <authorList>
            <person name="Varghese N."/>
            <person name="Submissions S."/>
        </authorList>
    </citation>
    <scope>NUCLEOTIDE SEQUENCE [LARGE SCALE GENOMIC DNA]</scope>
    <source>
        <strain evidence="6">DSM 19315</strain>
    </source>
</reference>
<evidence type="ECO:0000256" key="1">
    <source>
        <dbReference type="ARBA" id="ARBA00022801"/>
    </source>
</evidence>
<dbReference type="PROSITE" id="PS50093">
    <property type="entry name" value="PKD"/>
    <property type="match status" value="1"/>
</dbReference>
<dbReference type="OrthoDB" id="1488789at2"/>
<feature type="compositionally biased region" description="Acidic residues" evidence="2">
    <location>
        <begin position="666"/>
        <end position="684"/>
    </location>
</feature>
<dbReference type="SMART" id="SM00089">
    <property type="entry name" value="PKD"/>
    <property type="match status" value="1"/>
</dbReference>